<feature type="region of interest" description="Disordered" evidence="5">
    <location>
        <begin position="244"/>
        <end position="266"/>
    </location>
</feature>
<accession>A0AAN7W2E4</accession>
<comment type="caution">
    <text evidence="6">The sequence shown here is derived from an EMBL/GenBank/DDBJ whole genome shotgun (WGS) entry which is preliminary data.</text>
</comment>
<dbReference type="EMBL" id="JAVRQU010000024">
    <property type="protein sequence ID" value="KAK5690575.1"/>
    <property type="molecule type" value="Genomic_DNA"/>
</dbReference>
<comment type="subcellular location">
    <subcellularLocation>
        <location evidence="1">Nucleus</location>
        <location evidence="1">Nucleolus</location>
    </subcellularLocation>
</comment>
<comment type="similarity">
    <text evidence="2">Belongs to the SLX9 family.</text>
</comment>
<dbReference type="Pfam" id="PF15341">
    <property type="entry name" value="SLX9"/>
    <property type="match status" value="1"/>
</dbReference>
<feature type="region of interest" description="Disordered" evidence="5">
    <location>
        <begin position="1"/>
        <end position="81"/>
    </location>
</feature>
<evidence type="ECO:0000256" key="1">
    <source>
        <dbReference type="ARBA" id="ARBA00004604"/>
    </source>
</evidence>
<protein>
    <recommendedName>
        <fullName evidence="3">Ribosome biogenesis protein SLX9</fullName>
    </recommendedName>
</protein>
<feature type="compositionally biased region" description="Low complexity" evidence="5">
    <location>
        <begin position="37"/>
        <end position="58"/>
    </location>
</feature>
<dbReference type="Proteomes" id="UP001310594">
    <property type="component" value="Unassembled WGS sequence"/>
</dbReference>
<evidence type="ECO:0000313" key="6">
    <source>
        <dbReference type="EMBL" id="KAK5690575.1"/>
    </source>
</evidence>
<proteinExistence type="inferred from homology"/>
<dbReference type="GO" id="GO:0000462">
    <property type="term" value="P:maturation of SSU-rRNA from tricistronic rRNA transcript (SSU-rRNA, 5.8S rRNA, LSU-rRNA)"/>
    <property type="evidence" value="ECO:0007669"/>
    <property type="project" value="InterPro"/>
</dbReference>
<keyword evidence="4" id="KW-0539">Nucleus</keyword>
<evidence type="ECO:0000256" key="2">
    <source>
        <dbReference type="ARBA" id="ARBA00011022"/>
    </source>
</evidence>
<dbReference type="AlphaFoldDB" id="A0AAN7W2E4"/>
<sequence>MAPQQPKPTKHSRASRSAKDVRGLYAPPLTEDVGPDSTSTSTSTSTPRTTSTSTPTSRAQSAGDDHPIAPTSLSTAGGVGFEDGFEAFKTNKKDKRTIRHATLLSRVRESGVRKKILKRRRPSKKLGVLGTGLAGLSDALPDTLPPPTKAMDLGAGERGDTVVAEEYEREQWVDEGDEGGEGTGVPVGLRRSKKTGRRIGMARTGTVQGTGKMRLSSVKHKPGAARRKAVMEGLERERMGKNLAGMSGSSARVGEGGVGEGDGMGEKERWKALRRFIGGTMEMREGLGQVKG</sequence>
<feature type="region of interest" description="Disordered" evidence="5">
    <location>
        <begin position="175"/>
        <end position="198"/>
    </location>
</feature>
<gene>
    <name evidence="6" type="ORF">LTR97_012128</name>
</gene>
<dbReference type="GO" id="GO:0005730">
    <property type="term" value="C:nucleolus"/>
    <property type="evidence" value="ECO:0007669"/>
    <property type="project" value="UniProtKB-SubCell"/>
</dbReference>
<organism evidence="6 7">
    <name type="scientific">Elasticomyces elasticus</name>
    <dbReference type="NCBI Taxonomy" id="574655"/>
    <lineage>
        <taxon>Eukaryota</taxon>
        <taxon>Fungi</taxon>
        <taxon>Dikarya</taxon>
        <taxon>Ascomycota</taxon>
        <taxon>Pezizomycotina</taxon>
        <taxon>Dothideomycetes</taxon>
        <taxon>Dothideomycetidae</taxon>
        <taxon>Mycosphaerellales</taxon>
        <taxon>Teratosphaeriaceae</taxon>
        <taxon>Elasticomyces</taxon>
    </lineage>
</organism>
<dbReference type="GO" id="GO:0030688">
    <property type="term" value="C:preribosome, small subunit precursor"/>
    <property type="evidence" value="ECO:0007669"/>
    <property type="project" value="InterPro"/>
</dbReference>
<reference evidence="6" key="1">
    <citation type="submission" date="2023-08" db="EMBL/GenBank/DDBJ databases">
        <title>Black Yeasts Isolated from many extreme environments.</title>
        <authorList>
            <person name="Coleine C."/>
            <person name="Stajich J.E."/>
            <person name="Selbmann L."/>
        </authorList>
    </citation>
    <scope>NUCLEOTIDE SEQUENCE</scope>
    <source>
        <strain evidence="6">CCFEE 5810</strain>
    </source>
</reference>
<dbReference type="GO" id="GO:0030686">
    <property type="term" value="C:90S preribosome"/>
    <property type="evidence" value="ECO:0007669"/>
    <property type="project" value="InterPro"/>
</dbReference>
<name>A0AAN7W2E4_9PEZI</name>
<evidence type="ECO:0000256" key="4">
    <source>
        <dbReference type="ARBA" id="ARBA00023242"/>
    </source>
</evidence>
<evidence type="ECO:0000313" key="7">
    <source>
        <dbReference type="Proteomes" id="UP001310594"/>
    </source>
</evidence>
<dbReference type="InterPro" id="IPR028160">
    <property type="entry name" value="Slx9-like"/>
</dbReference>
<evidence type="ECO:0000256" key="5">
    <source>
        <dbReference type="SAM" id="MobiDB-lite"/>
    </source>
</evidence>
<evidence type="ECO:0000256" key="3">
    <source>
        <dbReference type="ARBA" id="ARBA00021321"/>
    </source>
</evidence>